<keyword evidence="2" id="KW-1185">Reference proteome</keyword>
<dbReference type="EC" id="5.1.-.-" evidence="1"/>
<dbReference type="SUPFAM" id="SSF54506">
    <property type="entry name" value="Diaminopimelate epimerase-like"/>
    <property type="match status" value="1"/>
</dbReference>
<dbReference type="AlphaFoldDB" id="A0A1S1V4I6"/>
<dbReference type="GO" id="GO:0005737">
    <property type="term" value="C:cytoplasm"/>
    <property type="evidence" value="ECO:0007669"/>
    <property type="project" value="TreeGrafter"/>
</dbReference>
<dbReference type="OrthoDB" id="9788221at2"/>
<evidence type="ECO:0000313" key="1">
    <source>
        <dbReference type="EMBL" id="OHW61310.1"/>
    </source>
</evidence>
<dbReference type="EMBL" id="MKIE01000017">
    <property type="protein sequence ID" value="OHW61310.1"/>
    <property type="molecule type" value="Genomic_DNA"/>
</dbReference>
<dbReference type="GO" id="GO:0016853">
    <property type="term" value="F:isomerase activity"/>
    <property type="evidence" value="ECO:0007669"/>
    <property type="project" value="UniProtKB-KW"/>
</dbReference>
<dbReference type="PANTHER" id="PTHR13774">
    <property type="entry name" value="PHENAZINE BIOSYNTHESIS PROTEIN"/>
    <property type="match status" value="1"/>
</dbReference>
<dbReference type="Proteomes" id="UP000180254">
    <property type="component" value="Unassembled WGS sequence"/>
</dbReference>
<dbReference type="Gene3D" id="3.10.310.10">
    <property type="entry name" value="Diaminopimelate Epimerase, Chain A, domain 1"/>
    <property type="match status" value="2"/>
</dbReference>
<comment type="caution">
    <text evidence="1">The sequence shown here is derived from an EMBL/GenBank/DDBJ whole genome shotgun (WGS) entry which is preliminary data.</text>
</comment>
<name>A0A1S1V4I6_9FIRM</name>
<dbReference type="NCBIfam" id="TIGR00654">
    <property type="entry name" value="PhzF_family"/>
    <property type="match status" value="1"/>
</dbReference>
<proteinExistence type="predicted"/>
<dbReference type="RefSeq" id="WP_071064665.1">
    <property type="nucleotide sequence ID" value="NZ_MKIE01000017.1"/>
</dbReference>
<dbReference type="InterPro" id="IPR003719">
    <property type="entry name" value="Phenazine_PhzF-like"/>
</dbReference>
<gene>
    <name evidence="1" type="primary">yddE</name>
    <name evidence="1" type="ORF">EUAN_23470</name>
</gene>
<organism evidence="1 2">
    <name type="scientific">Andreesenia angusta</name>
    <dbReference type="NCBI Taxonomy" id="39480"/>
    <lineage>
        <taxon>Bacteria</taxon>
        <taxon>Bacillati</taxon>
        <taxon>Bacillota</taxon>
        <taxon>Tissierellia</taxon>
        <taxon>Tissierellales</taxon>
        <taxon>Gottschalkiaceae</taxon>
        <taxon>Andreesenia</taxon>
    </lineage>
</organism>
<dbReference type="Pfam" id="PF02567">
    <property type="entry name" value="PhzC-PhzF"/>
    <property type="match status" value="1"/>
</dbReference>
<keyword evidence="1" id="KW-0413">Isomerase</keyword>
<reference evidence="1 2" key="1">
    <citation type="submission" date="2016-09" db="EMBL/GenBank/DDBJ databases">
        <title>Genome sequence of Eubacterium angustum.</title>
        <authorList>
            <person name="Poehlein A."/>
            <person name="Daniel R."/>
        </authorList>
    </citation>
    <scope>NUCLEOTIDE SEQUENCE [LARGE SCALE GENOMIC DNA]</scope>
    <source>
        <strain evidence="1 2">DSM 1989</strain>
    </source>
</reference>
<dbReference type="PIRSF" id="PIRSF016184">
    <property type="entry name" value="PhzC_PhzF"/>
    <property type="match status" value="1"/>
</dbReference>
<dbReference type="STRING" id="39480.EUAN_23470"/>
<sequence length="302" mass="34511">MQVIIYQTNAFTDVPFGGRSAAIIPDANSLSEEDIRSILRVVKLEKTAFIFKIDEENYRVRFFREEKEIKFCGYATIAGFFTLGEKGYLDGVENGKVRVYQHTEVGKNPIDIHFKDWKIVSVEMYKHTPTLLKEYREVEGTERVLNIRTEDLGLGDMELFPELIYSGSHDLIVPVRSKEILRGVILNHRSMIKILKSSGIPVEEAPWIHIFTINGDNHVECRQFEVMAHEVKERSCSGSANVGMVFYLNRHNLLNGRKIVCNQGDFINSPSIVHCSVDETELEYPIKIGGMGNIFFEGVVRF</sequence>
<accession>A0A1S1V4I6</accession>
<protein>
    <submittedName>
        <fullName evidence="1">Putative isomerase YddE</fullName>
        <ecNumber evidence="1">5.1.-.-</ecNumber>
    </submittedName>
</protein>
<evidence type="ECO:0000313" key="2">
    <source>
        <dbReference type="Proteomes" id="UP000180254"/>
    </source>
</evidence>